<reference evidence="1" key="1">
    <citation type="submission" date="2020-10" db="EMBL/GenBank/DDBJ databases">
        <authorList>
            <person name="Gilroy R."/>
        </authorList>
    </citation>
    <scope>NUCLEOTIDE SEQUENCE</scope>
    <source>
        <strain evidence="1">14700</strain>
    </source>
</reference>
<name>A0A9D9I9Z1_9SPIO</name>
<evidence type="ECO:0008006" key="3">
    <source>
        <dbReference type="Google" id="ProtNLM"/>
    </source>
</evidence>
<evidence type="ECO:0000313" key="1">
    <source>
        <dbReference type="EMBL" id="MBO8468758.1"/>
    </source>
</evidence>
<organism evidence="1 2">
    <name type="scientific">Candidatus Ornithospirochaeta stercoravium</name>
    <dbReference type="NCBI Taxonomy" id="2840897"/>
    <lineage>
        <taxon>Bacteria</taxon>
        <taxon>Pseudomonadati</taxon>
        <taxon>Spirochaetota</taxon>
        <taxon>Spirochaetia</taxon>
        <taxon>Spirochaetales</taxon>
        <taxon>Spirochaetaceae</taxon>
        <taxon>Spirochaetaceae incertae sedis</taxon>
        <taxon>Candidatus Ornithospirochaeta</taxon>
    </lineage>
</organism>
<accession>A0A9D9I9Z1</accession>
<dbReference type="AlphaFoldDB" id="A0A9D9I9Z1"/>
<dbReference type="EMBL" id="JADIMF010000049">
    <property type="protein sequence ID" value="MBO8468758.1"/>
    <property type="molecule type" value="Genomic_DNA"/>
</dbReference>
<gene>
    <name evidence="1" type="ORF">IAA72_03110</name>
</gene>
<reference evidence="1" key="2">
    <citation type="journal article" date="2021" name="PeerJ">
        <title>Extensive microbial diversity within the chicken gut microbiome revealed by metagenomics and culture.</title>
        <authorList>
            <person name="Gilroy R."/>
            <person name="Ravi A."/>
            <person name="Getino M."/>
            <person name="Pursley I."/>
            <person name="Horton D.L."/>
            <person name="Alikhan N.F."/>
            <person name="Baker D."/>
            <person name="Gharbi K."/>
            <person name="Hall N."/>
            <person name="Watson M."/>
            <person name="Adriaenssens E.M."/>
            <person name="Foster-Nyarko E."/>
            <person name="Jarju S."/>
            <person name="Secka A."/>
            <person name="Antonio M."/>
            <person name="Oren A."/>
            <person name="Chaudhuri R.R."/>
            <person name="La Ragione R."/>
            <person name="Hildebrand F."/>
            <person name="Pallen M.J."/>
        </authorList>
    </citation>
    <scope>NUCLEOTIDE SEQUENCE</scope>
    <source>
        <strain evidence="1">14700</strain>
    </source>
</reference>
<dbReference type="Proteomes" id="UP000810292">
    <property type="component" value="Unassembled WGS sequence"/>
</dbReference>
<proteinExistence type="predicted"/>
<evidence type="ECO:0000313" key="2">
    <source>
        <dbReference type="Proteomes" id="UP000810292"/>
    </source>
</evidence>
<protein>
    <recommendedName>
        <fullName evidence="3">DNA-directed RNA polymerase subunit omega</fullName>
    </recommendedName>
</protein>
<sequence length="66" mass="7548">MIPLNELIDKEGNVYEMTCVAIKEAAIYSATDKRKEIEDEGDKVVSVVLSRALNDEIQYREDIDEK</sequence>
<comment type="caution">
    <text evidence="1">The sequence shown here is derived from an EMBL/GenBank/DDBJ whole genome shotgun (WGS) entry which is preliminary data.</text>
</comment>